<dbReference type="AlphaFoldDB" id="A0A6J4HC53"/>
<feature type="non-terminal residue" evidence="2">
    <location>
        <position position="1"/>
    </location>
</feature>
<protein>
    <submittedName>
        <fullName evidence="2">Mobile element protein</fullName>
    </submittedName>
</protein>
<organism evidence="2">
    <name type="scientific">uncultured Acetobacteraceae bacterium</name>
    <dbReference type="NCBI Taxonomy" id="169975"/>
    <lineage>
        <taxon>Bacteria</taxon>
        <taxon>Pseudomonadati</taxon>
        <taxon>Pseudomonadota</taxon>
        <taxon>Alphaproteobacteria</taxon>
        <taxon>Acetobacterales</taxon>
        <taxon>Acetobacteraceae</taxon>
        <taxon>environmental samples</taxon>
    </lineage>
</organism>
<sequence>VRQGELLRQLHGGDVLQDAEVRARVAHRLRNAPGGRTGHRPLYRRVLQPRQAPLRPRLHKPEPVRKIGGRL</sequence>
<accession>A0A6J4HC53</accession>
<reference evidence="2" key="1">
    <citation type="submission" date="2020-02" db="EMBL/GenBank/DDBJ databases">
        <authorList>
            <person name="Meier V. D."/>
        </authorList>
    </citation>
    <scope>NUCLEOTIDE SEQUENCE</scope>
    <source>
        <strain evidence="2">AVDCRST_MAG04</strain>
    </source>
</reference>
<feature type="non-terminal residue" evidence="2">
    <location>
        <position position="71"/>
    </location>
</feature>
<dbReference type="EMBL" id="CADCTL010000035">
    <property type="protein sequence ID" value="CAA9218270.1"/>
    <property type="molecule type" value="Genomic_DNA"/>
</dbReference>
<gene>
    <name evidence="2" type="ORF">AVDCRST_MAG04-472</name>
</gene>
<proteinExistence type="predicted"/>
<evidence type="ECO:0000313" key="2">
    <source>
        <dbReference type="EMBL" id="CAA9218270.1"/>
    </source>
</evidence>
<feature type="region of interest" description="Disordered" evidence="1">
    <location>
        <begin position="51"/>
        <end position="71"/>
    </location>
</feature>
<evidence type="ECO:0000256" key="1">
    <source>
        <dbReference type="SAM" id="MobiDB-lite"/>
    </source>
</evidence>
<name>A0A6J4HC53_9PROT</name>